<feature type="binding site" evidence="4">
    <location>
        <begin position="591"/>
        <end position="592"/>
    </location>
    <ligand>
        <name>substrate</name>
    </ligand>
</feature>
<keyword evidence="9" id="KW-0378">Hydrolase</keyword>
<dbReference type="Proteomes" id="UP000225548">
    <property type="component" value="Unassembled WGS sequence"/>
</dbReference>
<accession>A0A2A9E8P3</accession>
<proteinExistence type="inferred from homology"/>
<dbReference type="InterPro" id="IPR008928">
    <property type="entry name" value="6-hairpin_glycosidase_sf"/>
</dbReference>
<dbReference type="OrthoDB" id="9816160at2"/>
<evidence type="ECO:0000256" key="2">
    <source>
        <dbReference type="ARBA" id="ARBA00023295"/>
    </source>
</evidence>
<keyword evidence="2" id="KW-0326">Glycosidase</keyword>
<dbReference type="GO" id="GO:0030246">
    <property type="term" value="F:carbohydrate binding"/>
    <property type="evidence" value="ECO:0007669"/>
    <property type="project" value="InterPro"/>
</dbReference>
<dbReference type="InterPro" id="IPR011013">
    <property type="entry name" value="Gal_mutarotase_sf_dom"/>
</dbReference>
<dbReference type="Pfam" id="PF03636">
    <property type="entry name" value="Glyco_hydro_65N"/>
    <property type="match status" value="1"/>
</dbReference>
<comment type="similarity">
    <text evidence="1">Belongs to the glycosyl hydrolase 65 family.</text>
</comment>
<dbReference type="GO" id="GO:0016757">
    <property type="term" value="F:glycosyltransferase activity"/>
    <property type="evidence" value="ECO:0007669"/>
    <property type="project" value="UniProtKB-ARBA"/>
</dbReference>
<evidence type="ECO:0000256" key="3">
    <source>
        <dbReference type="PIRSR" id="PIRSR036289-50"/>
    </source>
</evidence>
<dbReference type="Gene3D" id="2.70.98.40">
    <property type="entry name" value="Glycoside hydrolase, family 65, N-terminal domain"/>
    <property type="match status" value="1"/>
</dbReference>
<feature type="domain" description="Glycoside hydrolase family 65 C-terminal" evidence="7">
    <location>
        <begin position="688"/>
        <end position="751"/>
    </location>
</feature>
<evidence type="ECO:0000313" key="9">
    <source>
        <dbReference type="EMBL" id="PFG34540.1"/>
    </source>
</evidence>
<evidence type="ECO:0000259" key="6">
    <source>
        <dbReference type="Pfam" id="PF03632"/>
    </source>
</evidence>
<gene>
    <name evidence="9" type="ORF">ATL42_2454</name>
</gene>
<organism evidence="9 10">
    <name type="scientific">Sanguibacter antarcticus</name>
    <dbReference type="NCBI Taxonomy" id="372484"/>
    <lineage>
        <taxon>Bacteria</taxon>
        <taxon>Bacillati</taxon>
        <taxon>Actinomycetota</taxon>
        <taxon>Actinomycetes</taxon>
        <taxon>Micrococcales</taxon>
        <taxon>Sanguibacteraceae</taxon>
        <taxon>Sanguibacter</taxon>
    </lineage>
</organism>
<dbReference type="GO" id="GO:0005975">
    <property type="term" value="P:carbohydrate metabolic process"/>
    <property type="evidence" value="ECO:0007669"/>
    <property type="project" value="InterPro"/>
</dbReference>
<evidence type="ECO:0000256" key="4">
    <source>
        <dbReference type="PIRSR" id="PIRSR036289-51"/>
    </source>
</evidence>
<protein>
    <submittedName>
        <fullName evidence="9">Trehalose/maltose hydrolase-like predicted phosphorylase</fullName>
    </submittedName>
</protein>
<reference evidence="9 10" key="1">
    <citation type="submission" date="2017-10" db="EMBL/GenBank/DDBJ databases">
        <title>Sequencing the genomes of 1000 actinobacteria strains.</title>
        <authorList>
            <person name="Klenk H.-P."/>
        </authorList>
    </citation>
    <scope>NUCLEOTIDE SEQUENCE [LARGE SCALE GENOMIC DNA]</scope>
    <source>
        <strain evidence="9 10">DSM 18966</strain>
    </source>
</reference>
<evidence type="ECO:0000256" key="5">
    <source>
        <dbReference type="SAM" id="MobiDB-lite"/>
    </source>
</evidence>
<dbReference type="InterPro" id="IPR012341">
    <property type="entry name" value="6hp_glycosidase-like_sf"/>
</dbReference>
<dbReference type="PANTHER" id="PTHR11051">
    <property type="entry name" value="GLYCOSYL HYDROLASE-RELATED"/>
    <property type="match status" value="1"/>
</dbReference>
<dbReference type="Pfam" id="PF03632">
    <property type="entry name" value="Glyco_hydro_65m"/>
    <property type="match status" value="1"/>
</dbReference>
<dbReference type="InterPro" id="IPR037018">
    <property type="entry name" value="GH65_N"/>
</dbReference>
<dbReference type="RefSeq" id="WP_098455558.1">
    <property type="nucleotide sequence ID" value="NZ_PDJG01000001.1"/>
</dbReference>
<evidence type="ECO:0000259" key="7">
    <source>
        <dbReference type="Pfam" id="PF03633"/>
    </source>
</evidence>
<feature type="active site" description="Proton donor" evidence="3">
    <location>
        <position position="488"/>
    </location>
</feature>
<feature type="domain" description="Glycoside hydrolase family 65 N-terminal" evidence="8">
    <location>
        <begin position="16"/>
        <end position="270"/>
    </location>
</feature>
<dbReference type="InterPro" id="IPR005196">
    <property type="entry name" value="Glyco_hydro_65_N"/>
</dbReference>
<dbReference type="InterPro" id="IPR005194">
    <property type="entry name" value="Glyco_hydro_65_C"/>
</dbReference>
<dbReference type="GO" id="GO:0004553">
    <property type="term" value="F:hydrolase activity, hydrolyzing O-glycosyl compounds"/>
    <property type="evidence" value="ECO:0007669"/>
    <property type="project" value="TreeGrafter"/>
</dbReference>
<dbReference type="InterPro" id="IPR005195">
    <property type="entry name" value="Glyco_hydro_65_M"/>
</dbReference>
<feature type="binding site" evidence="4">
    <location>
        <begin position="361"/>
        <end position="362"/>
    </location>
    <ligand>
        <name>substrate</name>
    </ligand>
</feature>
<feature type="region of interest" description="Disordered" evidence="5">
    <location>
        <begin position="766"/>
        <end position="793"/>
    </location>
</feature>
<evidence type="ECO:0000313" key="10">
    <source>
        <dbReference type="Proteomes" id="UP000225548"/>
    </source>
</evidence>
<dbReference type="Pfam" id="PF03633">
    <property type="entry name" value="Glyco_hydro_65C"/>
    <property type="match status" value="1"/>
</dbReference>
<name>A0A2A9E8P3_9MICO</name>
<feature type="domain" description="Glycoside hydrolase family 65 central catalytic" evidence="6">
    <location>
        <begin position="327"/>
        <end position="678"/>
    </location>
</feature>
<evidence type="ECO:0000259" key="8">
    <source>
        <dbReference type="Pfam" id="PF03636"/>
    </source>
</evidence>
<comment type="caution">
    <text evidence="9">The sequence shown here is derived from an EMBL/GenBank/DDBJ whole genome shotgun (WGS) entry which is preliminary data.</text>
</comment>
<dbReference type="EMBL" id="PDJG01000001">
    <property type="protein sequence ID" value="PFG34540.1"/>
    <property type="molecule type" value="Genomic_DNA"/>
</dbReference>
<evidence type="ECO:0000256" key="1">
    <source>
        <dbReference type="ARBA" id="ARBA00006768"/>
    </source>
</evidence>
<keyword evidence="10" id="KW-1185">Reference proteome</keyword>
<dbReference type="FunFam" id="1.50.10.10:FF:000029">
    <property type="entry name" value="Family 65 glycosyl hydrolase"/>
    <property type="match status" value="1"/>
</dbReference>
<dbReference type="PANTHER" id="PTHR11051:SF13">
    <property type="entry name" value="GLYCOSYL TRANSFERASE"/>
    <property type="match status" value="1"/>
</dbReference>
<feature type="compositionally biased region" description="Pro residues" evidence="5">
    <location>
        <begin position="772"/>
        <end position="784"/>
    </location>
</feature>
<dbReference type="Gene3D" id="2.60.420.10">
    <property type="entry name" value="Maltose phosphorylase, domain 3"/>
    <property type="match status" value="1"/>
</dbReference>
<dbReference type="SUPFAM" id="SSF74650">
    <property type="entry name" value="Galactose mutarotase-like"/>
    <property type="match status" value="1"/>
</dbReference>
<dbReference type="SUPFAM" id="SSF48208">
    <property type="entry name" value="Six-hairpin glycosidases"/>
    <property type="match status" value="1"/>
</dbReference>
<dbReference type="PIRSF" id="PIRSF036289">
    <property type="entry name" value="Glycosyl_hydrolase_malt_phosph"/>
    <property type="match status" value="1"/>
</dbReference>
<dbReference type="InterPro" id="IPR017045">
    <property type="entry name" value="Malt_Pase/Glycosyl_Hdrlase"/>
</dbReference>
<sequence length="793" mass="86391">MIRHGAYPTEPWSVSETALDLNVLAQSESLFALSNGHIGLRGNLDEGEPYGIPGTYLNGFYEKKPQPYAEAGYGFPETDQTLVDVANGKLVRLLVDDAPLDVRYGDLHDHHRRLDLRSGMLERTVDWSSAAQTRVRVRSRRLVSFSQRAIAAIEYVVEPVGSAARITVQSELVANEQQPGESTDPRVAAVLGHPLAPVAQDRDDRSVVLLHRTRASELLVGAGMGHIVEAPGRMASEVVVSEDWARLTVSCTVQPGEQLRVVKLLAYGWSSLRSETAVRDQVAAALAGARLTGWDGLVAEQRAYLDEFWDAADVVVDGDAELQQAVRFGLFHVLQSGARAERRAIPSKGLTGLGYDGHTFWDTEMFVLPVLTYTHPSSVADALRWRHSTLDRARARAAELHLAGAAFPWRTIRGDECSGYWPAGTAAFHIDADIADAVVRYVSATGDTGFEREVGLELLVEIARLFVSLGHYDRDGGWHIDGVTGPDEYSAVTDDNLYTNLMAARALVAAAEASLRHPDVADRLGVTPPETSVWRGAAAAVHVPFDAVLGVHQQSAGFTGHAEWDFDDDEDAYPLFLHAPYFDLYRKQVLKQADLILAMHWCGDAFTAEQKARNVDYYERRTVRDSSLSACTQAILAAETGHLDLAYDYAREAALIDLHDLQKNTHDGLHMASLAGGWLALVAGFGGFRDTGGTPSFDPALPQGLTRLRFSVRWQGLRLTVDVRHSAVTYAVVDGATASLVLLHAGEEVTVTPDAPVTRELGIRVPLLQRPAQPPGRSPEPAPPAGSEGNRGR</sequence>
<dbReference type="AlphaFoldDB" id="A0A2A9E8P3"/>
<dbReference type="Gene3D" id="1.50.10.10">
    <property type="match status" value="1"/>
</dbReference>